<geneLocation type="plasmid" evidence="2">
    <name>pamcp48-600</name>
</geneLocation>
<accession>A0AAC9JEY2</accession>
<dbReference type="RefSeq" id="WP_071960993.1">
    <property type="nucleotide sequence ID" value="NZ_CP018025.1"/>
</dbReference>
<dbReference type="Proteomes" id="UP000182101">
    <property type="component" value="Plasmid pAMCP48-600"/>
</dbReference>
<evidence type="ECO:0008006" key="3">
    <source>
        <dbReference type="Google" id="ProtNLM"/>
    </source>
</evidence>
<organism evidence="1 2">
    <name type="scientific">Alteromonas mediterranea</name>
    <dbReference type="NCBI Taxonomy" id="314275"/>
    <lineage>
        <taxon>Bacteria</taxon>
        <taxon>Pseudomonadati</taxon>
        <taxon>Pseudomonadota</taxon>
        <taxon>Gammaproteobacteria</taxon>
        <taxon>Alteromonadales</taxon>
        <taxon>Alteromonadaceae</taxon>
        <taxon>Alteromonas/Salinimonas group</taxon>
        <taxon>Alteromonas</taxon>
    </lineage>
</organism>
<name>A0AAC9JEY2_9ALTE</name>
<dbReference type="EMBL" id="CP018025">
    <property type="protein sequence ID" value="APD92379.1"/>
    <property type="molecule type" value="Genomic_DNA"/>
</dbReference>
<dbReference type="AlphaFoldDB" id="A0AAC9JEY2"/>
<keyword evidence="1" id="KW-0614">Plasmid</keyword>
<sequence length="237" mass="26710">MRIKSADDINQLGTHAKKQIEAVLKQQGGFNNQKRPGSIHDIKRSVTSTASNKTLTPSVEAEKNATPQQKAKPSRVMRTAEGLTYCPWPSTDPFVSVIQQLEAKYGRYDDGGWLLTELIIDGGTKNWRFDIALISPFEMVDLHGQPMLLGYSCLVEADGFGFHRSKDAFKNDRAKQTHALKQGFVVKRITNEDARHRLNEVVDDIEHILSLPRLYNANYTINGKGRTQSVLRWEKSS</sequence>
<dbReference type="Gene3D" id="3.40.960.10">
    <property type="entry name" value="VSR Endonuclease"/>
    <property type="match status" value="1"/>
</dbReference>
<proteinExistence type="predicted"/>
<gene>
    <name evidence="1" type="ORF">BM524_20985</name>
</gene>
<evidence type="ECO:0000313" key="1">
    <source>
        <dbReference type="EMBL" id="APD92379.1"/>
    </source>
</evidence>
<evidence type="ECO:0000313" key="2">
    <source>
        <dbReference type="Proteomes" id="UP000182101"/>
    </source>
</evidence>
<reference evidence="1 2" key="1">
    <citation type="submission" date="2016-11" db="EMBL/GenBank/DDBJ databases">
        <title>Networking in microbes: conjugative elements and plasmids in the genus Alteromonas.</title>
        <authorList>
            <person name="Lopez-Perez M."/>
            <person name="Ramon-Marco N."/>
            <person name="Rodriguez-Valera F."/>
        </authorList>
    </citation>
    <scope>NUCLEOTIDE SEQUENCE [LARGE SCALE GENOMIC DNA]</scope>
    <source>
        <strain evidence="1 2">CP48</strain>
        <plasmid evidence="2">pamcp48-600</plasmid>
    </source>
</reference>
<protein>
    <recommendedName>
        <fullName evidence="3">DUF559 domain-containing protein</fullName>
    </recommendedName>
</protein>